<evidence type="ECO:0000313" key="9">
    <source>
        <dbReference type="Proteomes" id="UP000694383"/>
    </source>
</evidence>
<proteinExistence type="predicted"/>
<keyword evidence="2 6" id="KW-0812">Transmembrane</keyword>
<dbReference type="SMART" id="SM01196">
    <property type="entry name" value="FERM_C"/>
    <property type="match status" value="1"/>
</dbReference>
<dbReference type="PANTHER" id="PTHR23280:SF8">
    <property type="entry name" value="FERM DOMAIN-CONTAINING PROTEIN 3"/>
    <property type="match status" value="1"/>
</dbReference>
<dbReference type="InterPro" id="IPR035963">
    <property type="entry name" value="FERM_2"/>
</dbReference>
<dbReference type="GeneTree" id="ENSGT00940000158577"/>
<dbReference type="Proteomes" id="UP000694383">
    <property type="component" value="Unplaced"/>
</dbReference>
<keyword evidence="3 6" id="KW-1133">Transmembrane helix</keyword>
<sequence length="333" mass="38501">MKMLRFRSPSIRSLDQEILCTIRLLDDSELSCSIQKDTKGQFLLDHVCNHYNLLEKDYFGIRYVDPEKQRHWLEPNKPVPVLSLFFFCVCFVSTFRYLLYLQLKRDIYHGRLLCPFVEAAYLGACIVQAELGDYDAEEHPCDYIRDFKLFPKQSLKLERKIMEIHKNELRGQSAALAELNMLQRAHSLETYGVDPHPCKDFTGATAFLGFTATGFVVFQGNKRIHLLKWMDVSKLKFEGKTFYVIGIQKEKKLVLTFHTSTPAACKHLWKCGVENQAFYKCAKSSQIKTVSSSNIFFKGSRFRYSGRVAKEVIEASSKIQRDAPEVPVHRLLT</sequence>
<dbReference type="SMART" id="SM00295">
    <property type="entry name" value="B41"/>
    <property type="match status" value="1"/>
</dbReference>
<dbReference type="InterPro" id="IPR019748">
    <property type="entry name" value="FERM_central"/>
</dbReference>
<organism evidence="8 9">
    <name type="scientific">Oryzias sinensis</name>
    <name type="common">Chinese medaka</name>
    <dbReference type="NCBI Taxonomy" id="183150"/>
    <lineage>
        <taxon>Eukaryota</taxon>
        <taxon>Metazoa</taxon>
        <taxon>Chordata</taxon>
        <taxon>Craniata</taxon>
        <taxon>Vertebrata</taxon>
        <taxon>Euteleostomi</taxon>
        <taxon>Actinopterygii</taxon>
        <taxon>Neopterygii</taxon>
        <taxon>Teleostei</taxon>
        <taxon>Neoteleostei</taxon>
        <taxon>Acanthomorphata</taxon>
        <taxon>Ovalentaria</taxon>
        <taxon>Atherinomorphae</taxon>
        <taxon>Beloniformes</taxon>
        <taxon>Adrianichthyidae</taxon>
        <taxon>Oryziinae</taxon>
        <taxon>Oryzias</taxon>
    </lineage>
</organism>
<dbReference type="InterPro" id="IPR018979">
    <property type="entry name" value="FERM_N"/>
</dbReference>
<reference evidence="8" key="1">
    <citation type="submission" date="2025-08" db="UniProtKB">
        <authorList>
            <consortium name="Ensembl"/>
        </authorList>
    </citation>
    <scope>IDENTIFICATION</scope>
</reference>
<dbReference type="FunFam" id="1.20.80.10:FF:000006">
    <property type="entry name" value="FERM domain-containing protein 5 isoform X1"/>
    <property type="match status" value="1"/>
</dbReference>
<dbReference type="Gene3D" id="3.10.20.90">
    <property type="entry name" value="Phosphatidylinositol 3-kinase Catalytic Subunit, Chain A, domain 1"/>
    <property type="match status" value="1"/>
</dbReference>
<evidence type="ECO:0000256" key="5">
    <source>
        <dbReference type="ARBA" id="ARBA00067910"/>
    </source>
</evidence>
<reference evidence="8" key="2">
    <citation type="submission" date="2025-09" db="UniProtKB">
        <authorList>
            <consortium name="Ensembl"/>
        </authorList>
    </citation>
    <scope>IDENTIFICATION</scope>
</reference>
<keyword evidence="4 6" id="KW-0472">Membrane</keyword>
<dbReference type="Pfam" id="PF09379">
    <property type="entry name" value="FERM_N"/>
    <property type="match status" value="1"/>
</dbReference>
<keyword evidence="9" id="KW-1185">Reference proteome</keyword>
<accession>A0A8C7Z7V7</accession>
<dbReference type="AlphaFoldDB" id="A0A8C7Z7V7"/>
<dbReference type="SUPFAM" id="SSF50729">
    <property type="entry name" value="PH domain-like"/>
    <property type="match status" value="1"/>
</dbReference>
<evidence type="ECO:0000259" key="7">
    <source>
        <dbReference type="PROSITE" id="PS50057"/>
    </source>
</evidence>
<evidence type="ECO:0000256" key="6">
    <source>
        <dbReference type="SAM" id="Phobius"/>
    </source>
</evidence>
<dbReference type="SUPFAM" id="SSF47031">
    <property type="entry name" value="Second domain of FERM"/>
    <property type="match status" value="1"/>
</dbReference>
<dbReference type="InterPro" id="IPR000299">
    <property type="entry name" value="FERM_domain"/>
</dbReference>
<evidence type="ECO:0000256" key="1">
    <source>
        <dbReference type="ARBA" id="ARBA00004167"/>
    </source>
</evidence>
<evidence type="ECO:0000256" key="2">
    <source>
        <dbReference type="ARBA" id="ARBA00022692"/>
    </source>
</evidence>
<feature type="transmembrane region" description="Helical" evidence="6">
    <location>
        <begin position="79"/>
        <end position="99"/>
    </location>
</feature>
<dbReference type="FunFam" id="3.10.20.90:FF:000002">
    <property type="entry name" value="Erythrocyte protein band 4.1-like 3"/>
    <property type="match status" value="1"/>
</dbReference>
<dbReference type="InterPro" id="IPR018980">
    <property type="entry name" value="FERM_PH-like_C"/>
</dbReference>
<dbReference type="FunFam" id="2.30.29.30:FF:000043">
    <property type="entry name" value="FERM domain-containing protein 5"/>
    <property type="match status" value="1"/>
</dbReference>
<dbReference type="Gene3D" id="2.30.29.30">
    <property type="entry name" value="Pleckstrin-homology domain (PH domain)/Phosphotyrosine-binding domain (PTB)"/>
    <property type="match status" value="1"/>
</dbReference>
<dbReference type="SMART" id="SM01195">
    <property type="entry name" value="FA"/>
    <property type="match status" value="1"/>
</dbReference>
<dbReference type="SUPFAM" id="SSF54236">
    <property type="entry name" value="Ubiquitin-like"/>
    <property type="match status" value="1"/>
</dbReference>
<dbReference type="InterPro" id="IPR011993">
    <property type="entry name" value="PH-like_dom_sf"/>
</dbReference>
<dbReference type="InterPro" id="IPR014847">
    <property type="entry name" value="FA"/>
</dbReference>
<dbReference type="CDD" id="cd14473">
    <property type="entry name" value="FERM_B-lobe"/>
    <property type="match status" value="1"/>
</dbReference>
<evidence type="ECO:0000313" key="8">
    <source>
        <dbReference type="Ensembl" id="ENSOSIP00000038317.1"/>
    </source>
</evidence>
<dbReference type="Pfam" id="PF08736">
    <property type="entry name" value="FA"/>
    <property type="match status" value="1"/>
</dbReference>
<comment type="subcellular location">
    <subcellularLocation>
        <location evidence="1">Membrane</location>
        <topology evidence="1">Single-pass membrane protein</topology>
    </subcellularLocation>
</comment>
<dbReference type="GO" id="GO:0031032">
    <property type="term" value="P:actomyosin structure organization"/>
    <property type="evidence" value="ECO:0007669"/>
    <property type="project" value="TreeGrafter"/>
</dbReference>
<name>A0A8C7Z7V7_9TELE</name>
<dbReference type="InterPro" id="IPR029071">
    <property type="entry name" value="Ubiquitin-like_domsf"/>
</dbReference>
<dbReference type="PANTHER" id="PTHR23280">
    <property type="entry name" value="4.1 G PROTEIN"/>
    <property type="match status" value="1"/>
</dbReference>
<dbReference type="PROSITE" id="PS50057">
    <property type="entry name" value="FERM_3"/>
    <property type="match status" value="1"/>
</dbReference>
<dbReference type="InterPro" id="IPR014352">
    <property type="entry name" value="FERM/acyl-CoA-bd_prot_sf"/>
</dbReference>
<evidence type="ECO:0000256" key="3">
    <source>
        <dbReference type="ARBA" id="ARBA00022989"/>
    </source>
</evidence>
<dbReference type="Pfam" id="PF00373">
    <property type="entry name" value="FERM_M"/>
    <property type="match status" value="1"/>
</dbReference>
<evidence type="ECO:0000256" key="4">
    <source>
        <dbReference type="ARBA" id="ARBA00023136"/>
    </source>
</evidence>
<protein>
    <recommendedName>
        <fullName evidence="5">FERM domain-containing protein 3</fullName>
    </recommendedName>
</protein>
<dbReference type="GO" id="GO:0016020">
    <property type="term" value="C:membrane"/>
    <property type="evidence" value="ECO:0007669"/>
    <property type="project" value="UniProtKB-SubCell"/>
</dbReference>
<dbReference type="Pfam" id="PF09380">
    <property type="entry name" value="FERM_C"/>
    <property type="match status" value="1"/>
</dbReference>
<dbReference type="GO" id="GO:0005856">
    <property type="term" value="C:cytoskeleton"/>
    <property type="evidence" value="ECO:0007669"/>
    <property type="project" value="TreeGrafter"/>
</dbReference>
<dbReference type="Ensembl" id="ENSOSIT00000040396.1">
    <property type="protein sequence ID" value="ENSOSIP00000038317.1"/>
    <property type="gene ID" value="ENSOSIG00000018556.1"/>
</dbReference>
<dbReference type="Gene3D" id="1.20.80.10">
    <property type="match status" value="1"/>
</dbReference>
<dbReference type="InterPro" id="IPR019749">
    <property type="entry name" value="Band_41_domain"/>
</dbReference>
<feature type="domain" description="FERM" evidence="7">
    <location>
        <begin position="18"/>
        <end position="283"/>
    </location>
</feature>